<organism evidence="3 4">
    <name type="scientific">Xyrichtys novacula</name>
    <name type="common">Pearly razorfish</name>
    <name type="synonym">Hemipteronotus novacula</name>
    <dbReference type="NCBI Taxonomy" id="13765"/>
    <lineage>
        <taxon>Eukaryota</taxon>
        <taxon>Metazoa</taxon>
        <taxon>Chordata</taxon>
        <taxon>Craniata</taxon>
        <taxon>Vertebrata</taxon>
        <taxon>Euteleostomi</taxon>
        <taxon>Actinopterygii</taxon>
        <taxon>Neopterygii</taxon>
        <taxon>Teleostei</taxon>
        <taxon>Neoteleostei</taxon>
        <taxon>Acanthomorphata</taxon>
        <taxon>Eupercaria</taxon>
        <taxon>Labriformes</taxon>
        <taxon>Labridae</taxon>
        <taxon>Xyrichtys</taxon>
    </lineage>
</organism>
<dbReference type="PANTHER" id="PTHR47639:SF1">
    <property type="entry name" value="BTB_POZ DOMAIN-CONTAINING PROTEIN 18"/>
    <property type="match status" value="1"/>
</dbReference>
<feature type="region of interest" description="Disordered" evidence="1">
    <location>
        <begin position="794"/>
        <end position="843"/>
    </location>
</feature>
<feature type="compositionally biased region" description="Basic and acidic residues" evidence="1">
    <location>
        <begin position="720"/>
        <end position="743"/>
    </location>
</feature>
<dbReference type="PANTHER" id="PTHR47639">
    <property type="entry name" value="BTB/POZ DOMAIN-CONTAINING PROTEIN 18"/>
    <property type="match status" value="1"/>
</dbReference>
<feature type="compositionally biased region" description="Acidic residues" evidence="1">
    <location>
        <begin position="1037"/>
        <end position="1057"/>
    </location>
</feature>
<sequence length="1057" mass="118015">MQRYWWPGYKSQLLAELQKQQNQTQFCDILLQTEGISVPAHSCILAALSPYLSQKLSASPSPLEVQHRQLQLQALNSQTLRKIVGLLYSGEVEVRRGVEQREVLSAAYQLGITELVERPIDWEVKGVERPQKDFQSCRDKEEEEGRERNDGQNMQDTEVQSDIADWRAADSLTEKTSCASKDTETVATDERAMSAPCNHFSQTEASNQDPASSSPQSPRRSDVKSALDESSNPTSTLASFSDVMAVSLDNDSNSLTPQKSSTHQLSSERETNDKMLYSRGNRENMSFHIPRYEVLKAGGGCAAEERQGFANARIRGLTRTEMVQQMMEATQISFKVKLRRRTKEELWEVVNLQDRDETLAANSSVPQDDSNLKRPQTGPSNDESPPSSLQPGSNPLPKNQILQRASSSAEPPPPLSNFSSDSLIPSSDCFTPNQNDSHESVSLPWPLDYSDGQIERLLEDVVTGLNILPNLEKDSKGSHHHHHHHLPAANTCQIQLRRNDGGWVQAGLDKYGCCQDYQIQPSCSCLLYIQPDESNQQQQHFPWYQSVTSMEQRDEPNLQGMTSVIPTSFNSRGQILHHSECNEQSTQEAQHIPEVSPLINRNQTQPSCSFSSPRPEDFHLPLSPCLSPLVSPTPAPERQPSFSNSSLCLPAWLAEAPASLQFPLNAITHEEKKSGSLSKTKNSSCRGKKGRTRVREKKRRTLEELRNVKEKATISKSRHNVAERKSVQEMEKGVTYKQSDTKKAPKRRKCTNTLADFSLFCKKMKANDETFRSLNLSDCSVSMSSNNVLFKEREMNTSSSSKPVKLAGKLSEPPTITESQTEKTRGPSGLLKEAEGERKDPETECEEVTGVPHENTVEIEESHNIDIVTVDTNHNWVSNKSAEFVESQRNDTQSSTEEASLFDQEQQSVFSFSDLGEEVKKLATEPTLTNLFEAQACDEAVSDTAQLETNSDSASHIGPHWPQVDGIVPDHNLNLETTHRTCLPLLDGCMSNKISGCAPEEIEKEEEDEEVDVLLLSPERVPQSRDCENGLENVDPSPEEDEDEDAREVDVTGDEAE</sequence>
<keyword evidence="4" id="KW-1185">Reference proteome</keyword>
<dbReference type="EMBL" id="OY660866">
    <property type="protein sequence ID" value="CAJ1052961.1"/>
    <property type="molecule type" value="Genomic_DNA"/>
</dbReference>
<evidence type="ECO:0000313" key="3">
    <source>
        <dbReference type="EMBL" id="CAJ1052961.1"/>
    </source>
</evidence>
<feature type="domain" description="BTB" evidence="2">
    <location>
        <begin position="27"/>
        <end position="96"/>
    </location>
</feature>
<feature type="compositionally biased region" description="Polar residues" evidence="1">
    <location>
        <begin position="249"/>
        <end position="265"/>
    </location>
</feature>
<dbReference type="SUPFAM" id="SSF54695">
    <property type="entry name" value="POZ domain"/>
    <property type="match status" value="1"/>
</dbReference>
<feature type="compositionally biased region" description="Basic and acidic residues" evidence="1">
    <location>
        <begin position="832"/>
        <end position="842"/>
    </location>
</feature>
<dbReference type="Pfam" id="PF00651">
    <property type="entry name" value="BTB"/>
    <property type="match status" value="1"/>
</dbReference>
<feature type="compositionally biased region" description="Low complexity" evidence="1">
    <location>
        <begin position="205"/>
        <end position="218"/>
    </location>
</feature>
<feature type="compositionally biased region" description="Polar residues" evidence="1">
    <location>
        <begin position="675"/>
        <end position="685"/>
    </location>
</feature>
<feature type="compositionally biased region" description="Polar residues" evidence="1">
    <location>
        <begin position="228"/>
        <end position="239"/>
    </location>
</feature>
<dbReference type="Gene3D" id="3.30.710.10">
    <property type="entry name" value="Potassium Channel Kv1.1, Chain A"/>
    <property type="match status" value="1"/>
</dbReference>
<protein>
    <submittedName>
        <fullName evidence="3">Uncharacterized protein LOC117815491 isoform X1</fullName>
    </submittedName>
</protein>
<dbReference type="GO" id="GO:0032968">
    <property type="term" value="P:positive regulation of transcription elongation by RNA polymerase II"/>
    <property type="evidence" value="ECO:0007669"/>
    <property type="project" value="InterPro"/>
</dbReference>
<dbReference type="InterPro" id="IPR000210">
    <property type="entry name" value="BTB/POZ_dom"/>
</dbReference>
<feature type="compositionally biased region" description="Polar residues" evidence="1">
    <location>
        <begin position="360"/>
        <end position="404"/>
    </location>
</feature>
<feature type="compositionally biased region" description="Polar residues" evidence="1">
    <location>
        <begin position="151"/>
        <end position="160"/>
    </location>
</feature>
<feature type="compositionally biased region" description="Polar residues" evidence="1">
    <location>
        <begin position="417"/>
        <end position="435"/>
    </location>
</feature>
<evidence type="ECO:0000256" key="1">
    <source>
        <dbReference type="SAM" id="MobiDB-lite"/>
    </source>
</evidence>
<feature type="compositionally biased region" description="Basic residues" evidence="1">
    <location>
        <begin position="686"/>
        <end position="696"/>
    </location>
</feature>
<dbReference type="AlphaFoldDB" id="A0AAV1EWA2"/>
<evidence type="ECO:0000259" key="2">
    <source>
        <dbReference type="PROSITE" id="PS50097"/>
    </source>
</evidence>
<feature type="region of interest" description="Disordered" evidence="1">
    <location>
        <begin position="672"/>
        <end position="696"/>
    </location>
</feature>
<feature type="compositionally biased region" description="Basic and acidic residues" evidence="1">
    <location>
        <begin position="131"/>
        <end position="150"/>
    </location>
</feature>
<dbReference type="SMART" id="SM00225">
    <property type="entry name" value="BTB"/>
    <property type="match status" value="1"/>
</dbReference>
<feature type="region of interest" description="Disordered" evidence="1">
    <location>
        <begin position="358"/>
        <end position="445"/>
    </location>
</feature>
<gene>
    <name evidence="3" type="ORF">XNOV1_A036664</name>
</gene>
<dbReference type="PROSITE" id="PS50097">
    <property type="entry name" value="BTB"/>
    <property type="match status" value="1"/>
</dbReference>
<proteinExistence type="predicted"/>
<name>A0AAV1EWA2_XYRNO</name>
<feature type="compositionally biased region" description="Basic and acidic residues" evidence="1">
    <location>
        <begin position="181"/>
        <end position="192"/>
    </location>
</feature>
<accession>A0AAV1EWA2</accession>
<reference evidence="3" key="1">
    <citation type="submission" date="2023-08" db="EMBL/GenBank/DDBJ databases">
        <authorList>
            <person name="Alioto T."/>
            <person name="Alioto T."/>
            <person name="Gomez Garrido J."/>
        </authorList>
    </citation>
    <scope>NUCLEOTIDE SEQUENCE</scope>
</reference>
<dbReference type="Proteomes" id="UP001178508">
    <property type="component" value="Chromosome 3"/>
</dbReference>
<dbReference type="InterPro" id="IPR011333">
    <property type="entry name" value="SKP1/BTB/POZ_sf"/>
</dbReference>
<feature type="region of interest" description="Disordered" evidence="1">
    <location>
        <begin position="715"/>
        <end position="743"/>
    </location>
</feature>
<feature type="region of interest" description="Disordered" evidence="1">
    <location>
        <begin position="131"/>
        <end position="273"/>
    </location>
</feature>
<feature type="region of interest" description="Disordered" evidence="1">
    <location>
        <begin position="1017"/>
        <end position="1057"/>
    </location>
</feature>
<dbReference type="InterPro" id="IPR042915">
    <property type="entry name" value="BTBD18"/>
</dbReference>
<evidence type="ECO:0000313" key="4">
    <source>
        <dbReference type="Proteomes" id="UP001178508"/>
    </source>
</evidence>